<feature type="compositionally biased region" description="Low complexity" evidence="6">
    <location>
        <begin position="640"/>
        <end position="650"/>
    </location>
</feature>
<evidence type="ECO:0000256" key="1">
    <source>
        <dbReference type="ARBA" id="ARBA00004496"/>
    </source>
</evidence>
<dbReference type="AlphaFoldDB" id="A0A9P6QV01"/>
<protein>
    <recommendedName>
        <fullName evidence="3">Rab3 GTPase-activating protein catalytic subunit</fullName>
    </recommendedName>
</protein>
<dbReference type="InterPro" id="IPR026147">
    <property type="entry name" value="Rab3GAP1_conserved"/>
</dbReference>
<evidence type="ECO:0000256" key="6">
    <source>
        <dbReference type="SAM" id="MobiDB-lite"/>
    </source>
</evidence>
<keyword evidence="5" id="KW-0963">Cytoplasm</keyword>
<feature type="region of interest" description="Disordered" evidence="6">
    <location>
        <begin position="627"/>
        <end position="732"/>
    </location>
</feature>
<dbReference type="GO" id="GO:0005737">
    <property type="term" value="C:cytoplasm"/>
    <property type="evidence" value="ECO:0007669"/>
    <property type="project" value="UniProtKB-SubCell"/>
</dbReference>
<dbReference type="PANTHER" id="PTHR21422">
    <property type="entry name" value="RAB3 GTPASE-ACTIVATING PROTEIN CATALYTIC SUBUNIT"/>
    <property type="match status" value="1"/>
</dbReference>
<evidence type="ECO:0000256" key="2">
    <source>
        <dbReference type="ARBA" id="ARBA00008856"/>
    </source>
</evidence>
<sequence length="1079" mass="119176">MADMDADDFENFEFIDYTTSGPWEKFIIQIESCLKQWGLVHNSYGVFNPKRMPATEDNMDLDQELALALRDNSQATPPANASPSTLQSSSPSSSPNLASTSISDAASEDSSLSNVYQHDATVTLEGDSYTLSYRYHPAKARIASGVERVDLDFLPTALEGFEHHILHRWTALTHILVLSPAPDSTSQIIDLGRAKLLLSSFAIAFQNTGCNIPVFAPTGQVRNRTYTGLSIQPQLLHARDSDLGLEELAEDQAIEVRFNTVLVPYPPAQYTDLAGILELFIERMGIDDDYEMDDRDEGAEGGYSQQLKDQIFVSALFSYQLDNWYDEDWRQWADKGADTPTRSKEHLPNLPFGPVQDPLKSIQLVARFASVPSTVYLDSKNLTDMDASQANIWILKSNFKPDDYGLLSGILEDAISSWSMEMTSLLGANKDLESEKDQGSYTSLLRKGARLIQGTIAMVDASDVENIVEDLFTAPSPCASTAPNTSQPTQRRRTLSEKSTGRIVTAAELGLHFRRATTVPYNSFLWKMLRHLVDVISPNSHISYPTSLMGFIKAVWADLMVQFDGCWERKEMIPLVDIFGELPDEPACGDYDDSGSQTKIAFIDFRYNLLHQKLTMVNCCIARELTRRQDDSSPSPPSSTPTSPSSIGSTSEKEVPVLPKEQSGSKRTSVSELVAPEDDTLMDATADNKTPDDSSGSSNCSSEDRQTPLAEALGVKDLSTGSDTLGTTKSTPPVVYQGKGGLKPYKDLKLLATGEPLMIPKLQEQGHMTEDMIQDQEELFEGLGSSVDAAKTRAELQSTQLISDMGAFKAANPGCTIGDFIRWHSPKDWDEKKGQMSARMADSGNFWQELWEKAEALPASKQKLVFDHHSQAEKALSYLKGLSGSQIFVQLLPSICLLAYDALISHPVSTVSPQAAKSIQELAQVLTDFPWDELSASEKTVDLKPVIAKFKQVEQTVGRVVSLLRKFPEQFSLVERILKDSESVVEDGTERDCVFTVFSAGGFTKTLFPKPTCREFVMETFDPVSSPSSSFVGTPGPTFVTPDDLTGWDARPLQRRMYACFKDSEVRIVEAIAKDGMFM</sequence>
<feature type="compositionally biased region" description="Low complexity" evidence="6">
    <location>
        <begin position="79"/>
        <end position="103"/>
    </location>
</feature>
<dbReference type="OrthoDB" id="17346at2759"/>
<organism evidence="8 9">
    <name type="scientific">Linnemannia gamsii</name>
    <dbReference type="NCBI Taxonomy" id="64522"/>
    <lineage>
        <taxon>Eukaryota</taxon>
        <taxon>Fungi</taxon>
        <taxon>Fungi incertae sedis</taxon>
        <taxon>Mucoromycota</taxon>
        <taxon>Mortierellomycotina</taxon>
        <taxon>Mortierellomycetes</taxon>
        <taxon>Mortierellales</taxon>
        <taxon>Mortierellaceae</taxon>
        <taxon>Linnemannia</taxon>
    </lineage>
</organism>
<comment type="subcellular location">
    <subcellularLocation>
        <location evidence="1">Cytoplasm</location>
    </subcellularLocation>
</comment>
<dbReference type="InterPro" id="IPR045700">
    <property type="entry name" value="Rab3GAP1"/>
</dbReference>
<feature type="domain" description="Rab3GAP catalytic subunit conserved" evidence="7">
    <location>
        <begin position="739"/>
        <end position="879"/>
    </location>
</feature>
<evidence type="ECO:0000313" key="9">
    <source>
        <dbReference type="Proteomes" id="UP000823405"/>
    </source>
</evidence>
<keyword evidence="9" id="KW-1185">Reference proteome</keyword>
<keyword evidence="4" id="KW-0343">GTPase activation</keyword>
<name>A0A9P6QV01_9FUNG</name>
<dbReference type="Pfam" id="PF13890">
    <property type="entry name" value="Rab3-GTPase_cat"/>
    <property type="match status" value="1"/>
</dbReference>
<gene>
    <name evidence="8" type="primary">RAB3GAP1_1</name>
    <name evidence="8" type="ORF">BGZ97_002403</name>
</gene>
<dbReference type="PANTHER" id="PTHR21422:SF9">
    <property type="entry name" value="RAB3 GTPASE-ACTIVATING PROTEIN CATALYTIC SUBUNIT"/>
    <property type="match status" value="1"/>
</dbReference>
<comment type="similarity">
    <text evidence="2">Belongs to the Rab3-GAP catalytic subunit family.</text>
</comment>
<dbReference type="Proteomes" id="UP000823405">
    <property type="component" value="Unassembled WGS sequence"/>
</dbReference>
<evidence type="ECO:0000256" key="4">
    <source>
        <dbReference type="ARBA" id="ARBA00022468"/>
    </source>
</evidence>
<evidence type="ECO:0000259" key="7">
    <source>
        <dbReference type="Pfam" id="PF13890"/>
    </source>
</evidence>
<evidence type="ECO:0000313" key="8">
    <source>
        <dbReference type="EMBL" id="KAG0302316.1"/>
    </source>
</evidence>
<feature type="region of interest" description="Disordered" evidence="6">
    <location>
        <begin position="478"/>
        <end position="497"/>
    </location>
</feature>
<feature type="compositionally biased region" description="Polar residues" evidence="6">
    <location>
        <begin position="719"/>
        <end position="731"/>
    </location>
</feature>
<comment type="caution">
    <text evidence="8">The sequence shown here is derived from an EMBL/GenBank/DDBJ whole genome shotgun (WGS) entry which is preliminary data.</text>
</comment>
<evidence type="ECO:0000256" key="3">
    <source>
        <dbReference type="ARBA" id="ARBA00015817"/>
    </source>
</evidence>
<accession>A0A9P6QV01</accession>
<dbReference type="EMBL" id="JAAAIN010001525">
    <property type="protein sequence ID" value="KAG0302316.1"/>
    <property type="molecule type" value="Genomic_DNA"/>
</dbReference>
<feature type="compositionally biased region" description="Polar residues" evidence="6">
    <location>
        <begin position="478"/>
        <end position="489"/>
    </location>
</feature>
<dbReference type="GO" id="GO:0005096">
    <property type="term" value="F:GTPase activator activity"/>
    <property type="evidence" value="ECO:0007669"/>
    <property type="project" value="UniProtKB-KW"/>
</dbReference>
<reference evidence="8" key="1">
    <citation type="journal article" date="2020" name="Fungal Divers.">
        <title>Resolving the Mortierellaceae phylogeny through synthesis of multi-gene phylogenetics and phylogenomics.</title>
        <authorList>
            <person name="Vandepol N."/>
            <person name="Liber J."/>
            <person name="Desiro A."/>
            <person name="Na H."/>
            <person name="Kennedy M."/>
            <person name="Barry K."/>
            <person name="Grigoriev I.V."/>
            <person name="Miller A.N."/>
            <person name="O'Donnell K."/>
            <person name="Stajich J.E."/>
            <person name="Bonito G."/>
        </authorList>
    </citation>
    <scope>NUCLEOTIDE SEQUENCE</scope>
    <source>
        <strain evidence="8">NVP60</strain>
    </source>
</reference>
<feature type="region of interest" description="Disordered" evidence="6">
    <location>
        <begin position="74"/>
        <end position="103"/>
    </location>
</feature>
<proteinExistence type="inferred from homology"/>
<evidence type="ECO:0000256" key="5">
    <source>
        <dbReference type="ARBA" id="ARBA00022490"/>
    </source>
</evidence>